<feature type="region of interest" description="Disordered" evidence="1">
    <location>
        <begin position="55"/>
        <end position="113"/>
    </location>
</feature>
<dbReference type="OrthoDB" id="5425061at2759"/>
<sequence>MFELPNAKRVCREDLKSPSSPRSQSPAASDTAAYATDALRKAYSSLEIFTAPPVTSATTIGTGLEPIDEHEEEEEQEFEFRLFHSAAPSATPHGSTAKRSEGDGQAEGRERVNTRVPAVQKLRIRLRSPTPARTGEGGFLVPFRGWEYYFSDPESVMRVFSGGAQDLKPAFPGVRKSQKFQKRQNIREQFFEVAVTSEEVLAAAQSEIWPGCHLPWRVTHLKLPSSFTTRASAPSATTTPLPTTEPSRSKKKKPGKKRRIVLRKRAAAKAATEETEKEKRTRRNREKKIKRRQREREKKAAMRAENGENQIEARKGMSEPESDSEGSD</sequence>
<feature type="region of interest" description="Disordered" evidence="1">
    <location>
        <begin position="1"/>
        <end position="32"/>
    </location>
</feature>
<organism evidence="2 3">
    <name type="scientific">Coccidioides posadasii RMSCC 3488</name>
    <dbReference type="NCBI Taxonomy" id="454284"/>
    <lineage>
        <taxon>Eukaryota</taxon>
        <taxon>Fungi</taxon>
        <taxon>Dikarya</taxon>
        <taxon>Ascomycota</taxon>
        <taxon>Pezizomycotina</taxon>
        <taxon>Eurotiomycetes</taxon>
        <taxon>Eurotiomycetidae</taxon>
        <taxon>Onygenales</taxon>
        <taxon>Onygenaceae</taxon>
        <taxon>Coccidioides</taxon>
    </lineage>
</organism>
<reference evidence="2 3" key="1">
    <citation type="submission" date="2007-06" db="EMBL/GenBank/DDBJ databases">
        <title>The Genome Sequence of Coccidioides posadasii RMSCC_3488.</title>
        <authorList>
            <consortium name="Coccidioides Genome Resources Consortium"/>
            <consortium name="The Broad Institute Genome Sequencing Platform"/>
            <person name="Henn M.R."/>
            <person name="Sykes S."/>
            <person name="Young S."/>
            <person name="Jaffe D."/>
            <person name="Berlin A."/>
            <person name="Alvarez P."/>
            <person name="Butler J."/>
            <person name="Gnerre S."/>
            <person name="Grabherr M."/>
            <person name="Mauceli E."/>
            <person name="Brockman W."/>
            <person name="Kodira C."/>
            <person name="Alvarado L."/>
            <person name="Zeng Q."/>
            <person name="Crawford M."/>
            <person name="Antoine C."/>
            <person name="Devon K."/>
            <person name="Galgiani J."/>
            <person name="Orsborn K."/>
            <person name="Lewis M.L."/>
            <person name="Nusbaum C."/>
            <person name="Galagan J."/>
            <person name="Birren B."/>
        </authorList>
    </citation>
    <scope>NUCLEOTIDE SEQUENCE [LARGE SCALE GENOMIC DNA]</scope>
    <source>
        <strain evidence="2 3">RMSCC 3488</strain>
    </source>
</reference>
<evidence type="ECO:0000256" key="1">
    <source>
        <dbReference type="SAM" id="MobiDB-lite"/>
    </source>
</evidence>
<reference evidence="3" key="3">
    <citation type="journal article" date="2010" name="Genome Res.">
        <title>Population genomic sequencing of Coccidioides fungi reveals recent hybridization and transposon control.</title>
        <authorList>
            <person name="Neafsey D.E."/>
            <person name="Barker B.M."/>
            <person name="Sharpton T.J."/>
            <person name="Stajich J.E."/>
            <person name="Park D.J."/>
            <person name="Whiston E."/>
            <person name="Hung C.-Y."/>
            <person name="McMahan C."/>
            <person name="White J."/>
            <person name="Sykes S."/>
            <person name="Heiman D."/>
            <person name="Young S."/>
            <person name="Zeng Q."/>
            <person name="Abouelleil A."/>
            <person name="Aftuck L."/>
            <person name="Bessette D."/>
            <person name="Brown A."/>
            <person name="FitzGerald M."/>
            <person name="Lui A."/>
            <person name="Macdonald J.P."/>
            <person name="Priest M."/>
            <person name="Orbach M.J."/>
            <person name="Galgiani J.N."/>
            <person name="Kirkland T.N."/>
            <person name="Cole G.T."/>
            <person name="Birren B.W."/>
            <person name="Henn M.R."/>
            <person name="Taylor J.W."/>
            <person name="Rounsley S.D."/>
        </authorList>
    </citation>
    <scope>NUCLEOTIDE SEQUENCE [LARGE SCALE GENOMIC DNA]</scope>
    <source>
        <strain evidence="3">RMSCC 3488</strain>
    </source>
</reference>
<feature type="compositionally biased region" description="Low complexity" evidence="1">
    <location>
        <begin position="17"/>
        <end position="32"/>
    </location>
</feature>
<feature type="compositionally biased region" description="Basic residues" evidence="1">
    <location>
        <begin position="249"/>
        <end position="267"/>
    </location>
</feature>
<reference evidence="3" key="2">
    <citation type="journal article" date="2009" name="Genome Res.">
        <title>Comparative genomic analyses of the human fungal pathogens Coccidioides and their relatives.</title>
        <authorList>
            <person name="Sharpton T.J."/>
            <person name="Stajich J.E."/>
            <person name="Rounsley S.D."/>
            <person name="Gardner M.J."/>
            <person name="Wortman J.R."/>
            <person name="Jordar V.S."/>
            <person name="Maiti R."/>
            <person name="Kodira C.D."/>
            <person name="Neafsey D.E."/>
            <person name="Zeng Q."/>
            <person name="Hung C.-Y."/>
            <person name="McMahan C."/>
            <person name="Muszewska A."/>
            <person name="Grynberg M."/>
            <person name="Mandel M.A."/>
            <person name="Kellner E.M."/>
            <person name="Barker B.M."/>
            <person name="Galgiani J.N."/>
            <person name="Orbach M.J."/>
            <person name="Kirkland T.N."/>
            <person name="Cole G.T."/>
            <person name="Henn M.R."/>
            <person name="Birren B.W."/>
            <person name="Taylor J.W."/>
        </authorList>
    </citation>
    <scope>NUCLEOTIDE SEQUENCE [LARGE SCALE GENOMIC DNA]</scope>
    <source>
        <strain evidence="3">RMSCC 3488</strain>
    </source>
</reference>
<feature type="region of interest" description="Disordered" evidence="1">
    <location>
        <begin position="228"/>
        <end position="328"/>
    </location>
</feature>
<protein>
    <submittedName>
        <fullName evidence="2">Uncharacterized protein</fullName>
    </submittedName>
</protein>
<feature type="compositionally biased region" description="Basic and acidic residues" evidence="1">
    <location>
        <begin position="98"/>
        <end position="113"/>
    </location>
</feature>
<dbReference type="AlphaFoldDB" id="A0A0J6I1Z4"/>
<feature type="compositionally biased region" description="Acidic residues" evidence="1">
    <location>
        <begin position="66"/>
        <end position="77"/>
    </location>
</feature>
<accession>A0A0J6I1Z4</accession>
<dbReference type="VEuPathDB" id="FungiDB:CPAG_01673"/>
<dbReference type="Proteomes" id="UP000054567">
    <property type="component" value="Unassembled WGS sequence"/>
</dbReference>
<feature type="compositionally biased region" description="Low complexity" evidence="1">
    <location>
        <begin position="228"/>
        <end position="246"/>
    </location>
</feature>
<dbReference type="InterPro" id="IPR018555">
    <property type="entry name" value="C630.06c-like"/>
</dbReference>
<feature type="compositionally biased region" description="Basic and acidic residues" evidence="1">
    <location>
        <begin position="294"/>
        <end position="318"/>
    </location>
</feature>
<gene>
    <name evidence="2" type="ORF">CPAG_01673</name>
</gene>
<proteinExistence type="predicted"/>
<dbReference type="Pfam" id="PF09428">
    <property type="entry name" value="DUF2011"/>
    <property type="match status" value="1"/>
</dbReference>
<evidence type="ECO:0000313" key="2">
    <source>
        <dbReference type="EMBL" id="KMM65322.1"/>
    </source>
</evidence>
<feature type="compositionally biased region" description="Basic residues" evidence="1">
    <location>
        <begin position="280"/>
        <end position="293"/>
    </location>
</feature>
<name>A0A0J6I1Z4_COCPO</name>
<evidence type="ECO:0000313" key="3">
    <source>
        <dbReference type="Proteomes" id="UP000054567"/>
    </source>
</evidence>
<dbReference type="EMBL" id="DS268109">
    <property type="protein sequence ID" value="KMM65322.1"/>
    <property type="molecule type" value="Genomic_DNA"/>
</dbReference>